<evidence type="ECO:0000313" key="2">
    <source>
        <dbReference type="EMBL" id="QHN34488.1"/>
    </source>
</evidence>
<dbReference type="Proteomes" id="UP001059836">
    <property type="component" value="Chromosome"/>
</dbReference>
<proteinExistence type="predicted"/>
<dbReference type="EMBL" id="CP045809">
    <property type="protein sequence ID" value="QHN34488.1"/>
    <property type="molecule type" value="Genomic_DNA"/>
</dbReference>
<dbReference type="SUPFAM" id="SSF52949">
    <property type="entry name" value="Macro domain-like"/>
    <property type="match status" value="1"/>
</dbReference>
<keyword evidence="3" id="KW-1185">Reference proteome</keyword>
<dbReference type="RefSeq" id="WP_213247643.1">
    <property type="nucleotide sequence ID" value="NZ_CP045806.1"/>
</dbReference>
<protein>
    <recommendedName>
        <fullName evidence="1">Macro domain-containing protein</fullName>
    </recommendedName>
</protein>
<organism evidence="2 3">
    <name type="scientific">Gordonia pseudamarae</name>
    <dbReference type="NCBI Taxonomy" id="2831662"/>
    <lineage>
        <taxon>Bacteria</taxon>
        <taxon>Bacillati</taxon>
        <taxon>Actinomycetota</taxon>
        <taxon>Actinomycetes</taxon>
        <taxon>Mycobacteriales</taxon>
        <taxon>Gordoniaceae</taxon>
        <taxon>Gordonia</taxon>
    </lineage>
</organism>
<dbReference type="PROSITE" id="PS51154">
    <property type="entry name" value="MACRO"/>
    <property type="match status" value="1"/>
</dbReference>
<evidence type="ECO:0000259" key="1">
    <source>
        <dbReference type="PROSITE" id="PS51154"/>
    </source>
</evidence>
<dbReference type="InterPro" id="IPR002589">
    <property type="entry name" value="Macro_dom"/>
</dbReference>
<name>A0ABX6IF47_9ACTN</name>
<reference evidence="2" key="1">
    <citation type="journal article" date="2021" name="Nat. Microbiol.">
        <title>Cocultivation of an ultrasmall environmental parasitic bacterium with lytic ability against bacteria associated with wastewater foams.</title>
        <authorList>
            <person name="Batinovic S."/>
            <person name="Rose J.J.A."/>
            <person name="Ratcliffe J."/>
            <person name="Seviour R.J."/>
            <person name="Petrovski S."/>
        </authorList>
    </citation>
    <scope>NUCLEOTIDE SEQUENCE</scope>
    <source>
        <strain evidence="2">CON9</strain>
    </source>
</reference>
<feature type="domain" description="Macro" evidence="1">
    <location>
        <begin position="72"/>
        <end position="152"/>
    </location>
</feature>
<dbReference type="Gene3D" id="3.40.220.10">
    <property type="entry name" value="Leucine Aminopeptidase, subunit E, domain 1"/>
    <property type="match status" value="1"/>
</dbReference>
<sequence length="152" mass="16020">MNIAPLIEYFAGERGQIIPPAALNDRRLLAALLTLRGPGQIPEEVSALLDALLSEEAEARGSIAAEELPTLAAQGAAFGAVAERMRLWRGDLTVLRADAIVNAANSQMLGCFIPGHLCIDNVIHASAGPGLRAECAEHMRRQGTPSQPAPPP</sequence>
<dbReference type="Pfam" id="PF01661">
    <property type="entry name" value="Macro"/>
    <property type="match status" value="1"/>
</dbReference>
<dbReference type="PANTHER" id="PTHR11106">
    <property type="entry name" value="GANGLIOSIDE INDUCED DIFFERENTIATION ASSOCIATED PROTEIN 2-RELATED"/>
    <property type="match status" value="1"/>
</dbReference>
<evidence type="ECO:0000313" key="3">
    <source>
        <dbReference type="Proteomes" id="UP001059836"/>
    </source>
</evidence>
<gene>
    <name evidence="2" type="ORF">GII31_05810</name>
</gene>
<dbReference type="InterPro" id="IPR043472">
    <property type="entry name" value="Macro_dom-like"/>
</dbReference>
<dbReference type="PANTHER" id="PTHR11106:SF27">
    <property type="entry name" value="MACRO DOMAIN-CONTAINING PROTEIN"/>
    <property type="match status" value="1"/>
</dbReference>
<accession>A0ABX6IF47</accession>